<sequence length="424" mass="45649">MSAVPADSLPDQADVLIIGAGVIGLSVAYALRQAGRDVLVLDQGRAGGGASHGNCGTLTPSHALPLAQPGMVVKALRWMLKRDAPFYVQPRVDPALWTWLFRFAGRCNDTAMRDVGRYKAAFLKASRTRLADWIAAEQWECEFAARGQIAVYKDPATFAAQEALRPLLSEIGIDMLPKSGAEVLRMSPGLKADIHAGHFYPGDAEFRPDRYVAALLAGVRKHGVTVTEHCAVSGFVEQAGQVQGVTAGGKTIKAREVVLASGVLSPKLGNTLGIRLPIQPGKGYSITFEKPSQPPALPLVLKERAICVTPWGSAYRLGSTMEFSGLSERLNPLRIAAIKRGAAEYLLEPYGPSEVEQWYGFRPMTFDDLPIIGPAPRHRGLWIASGHGMLGMSMSAATAEQLAAMIQERATPFDPKPMLPARFG</sequence>
<accession>A0A2P1PQH0</accession>
<evidence type="ECO:0000313" key="4">
    <source>
        <dbReference type="Proteomes" id="UP000241074"/>
    </source>
</evidence>
<keyword evidence="1" id="KW-0560">Oxidoreductase</keyword>
<dbReference type="Proteomes" id="UP000241074">
    <property type="component" value="Chromosome"/>
</dbReference>
<dbReference type="Gene3D" id="3.30.9.10">
    <property type="entry name" value="D-Amino Acid Oxidase, subunit A, domain 2"/>
    <property type="match status" value="1"/>
</dbReference>
<dbReference type="AlphaFoldDB" id="A0A2P1PQH0"/>
<proteinExistence type="predicted"/>
<dbReference type="Pfam" id="PF01266">
    <property type="entry name" value="DAO"/>
    <property type="match status" value="1"/>
</dbReference>
<dbReference type="SUPFAM" id="SSF54373">
    <property type="entry name" value="FAD-linked reductases, C-terminal domain"/>
    <property type="match status" value="1"/>
</dbReference>
<dbReference type="InterPro" id="IPR006076">
    <property type="entry name" value="FAD-dep_OxRdtase"/>
</dbReference>
<dbReference type="PANTHER" id="PTHR13847:SF289">
    <property type="entry name" value="GLYCINE OXIDASE"/>
    <property type="match status" value="1"/>
</dbReference>
<feature type="domain" description="FAD dependent oxidoreductase" evidence="2">
    <location>
        <begin position="14"/>
        <end position="405"/>
    </location>
</feature>
<name>A0A2P1PQH0_9GAMM</name>
<dbReference type="PANTHER" id="PTHR13847">
    <property type="entry name" value="SARCOSINE DEHYDROGENASE-RELATED"/>
    <property type="match status" value="1"/>
</dbReference>
<protein>
    <submittedName>
        <fullName evidence="3">Amino acid dehydrogenase</fullName>
    </submittedName>
</protein>
<evidence type="ECO:0000256" key="1">
    <source>
        <dbReference type="ARBA" id="ARBA00023002"/>
    </source>
</evidence>
<reference evidence="3 4" key="1">
    <citation type="submission" date="2018-03" db="EMBL/GenBank/DDBJ databases">
        <title>Ahniella affigens gen. nov., sp. nov., a gammaproteobacterium isolated from sandy soil near a stream.</title>
        <authorList>
            <person name="Ko Y."/>
            <person name="Kim J.-H."/>
        </authorList>
    </citation>
    <scope>NUCLEOTIDE SEQUENCE [LARGE SCALE GENOMIC DNA]</scope>
    <source>
        <strain evidence="3 4">D13</strain>
    </source>
</reference>
<dbReference type="RefSeq" id="WP_106891009.1">
    <property type="nucleotide sequence ID" value="NZ_CP027860.1"/>
</dbReference>
<gene>
    <name evidence="3" type="ORF">C7S18_07710</name>
</gene>
<dbReference type="GO" id="GO:0005737">
    <property type="term" value="C:cytoplasm"/>
    <property type="evidence" value="ECO:0007669"/>
    <property type="project" value="TreeGrafter"/>
</dbReference>
<dbReference type="SUPFAM" id="SSF51905">
    <property type="entry name" value="FAD/NAD(P)-binding domain"/>
    <property type="match status" value="1"/>
</dbReference>
<dbReference type="KEGG" id="xba:C7S18_07710"/>
<organism evidence="3 4">
    <name type="scientific">Ahniella affigens</name>
    <dbReference type="NCBI Taxonomy" id="2021234"/>
    <lineage>
        <taxon>Bacteria</taxon>
        <taxon>Pseudomonadati</taxon>
        <taxon>Pseudomonadota</taxon>
        <taxon>Gammaproteobacteria</taxon>
        <taxon>Lysobacterales</taxon>
        <taxon>Rhodanobacteraceae</taxon>
        <taxon>Ahniella</taxon>
    </lineage>
</organism>
<evidence type="ECO:0000313" key="3">
    <source>
        <dbReference type="EMBL" id="AVP97084.1"/>
    </source>
</evidence>
<dbReference type="Gene3D" id="3.50.50.60">
    <property type="entry name" value="FAD/NAD(P)-binding domain"/>
    <property type="match status" value="2"/>
</dbReference>
<keyword evidence="4" id="KW-1185">Reference proteome</keyword>
<dbReference type="GO" id="GO:0016491">
    <property type="term" value="F:oxidoreductase activity"/>
    <property type="evidence" value="ECO:0007669"/>
    <property type="project" value="UniProtKB-KW"/>
</dbReference>
<dbReference type="EMBL" id="CP027860">
    <property type="protein sequence ID" value="AVP97084.1"/>
    <property type="molecule type" value="Genomic_DNA"/>
</dbReference>
<dbReference type="OrthoDB" id="9805337at2"/>
<reference evidence="3 4" key="2">
    <citation type="submission" date="2018-03" db="EMBL/GenBank/DDBJ databases">
        <authorList>
            <person name="Keele B.F."/>
        </authorList>
    </citation>
    <scope>NUCLEOTIDE SEQUENCE [LARGE SCALE GENOMIC DNA]</scope>
    <source>
        <strain evidence="3 4">D13</strain>
    </source>
</reference>
<evidence type="ECO:0000259" key="2">
    <source>
        <dbReference type="Pfam" id="PF01266"/>
    </source>
</evidence>
<dbReference type="InterPro" id="IPR036188">
    <property type="entry name" value="FAD/NAD-bd_sf"/>
</dbReference>